<dbReference type="AlphaFoldDB" id="A0AAV4NSI1"/>
<proteinExistence type="predicted"/>
<evidence type="ECO:0000313" key="2">
    <source>
        <dbReference type="Proteomes" id="UP001054945"/>
    </source>
</evidence>
<name>A0AAV4NSI1_CAEEX</name>
<comment type="caution">
    <text evidence="1">The sequence shown here is derived from an EMBL/GenBank/DDBJ whole genome shotgun (WGS) entry which is preliminary data.</text>
</comment>
<accession>A0AAV4NSI1</accession>
<reference evidence="1 2" key="1">
    <citation type="submission" date="2021-06" db="EMBL/GenBank/DDBJ databases">
        <title>Caerostris extrusa draft genome.</title>
        <authorList>
            <person name="Kono N."/>
            <person name="Arakawa K."/>
        </authorList>
    </citation>
    <scope>NUCLEOTIDE SEQUENCE [LARGE SCALE GENOMIC DNA]</scope>
</reference>
<evidence type="ECO:0000313" key="1">
    <source>
        <dbReference type="EMBL" id="GIX87736.1"/>
    </source>
</evidence>
<sequence>MRSSWYPHGHGIHGPLRTSFSCAPTPGGGPRVGGPGKGVCVRRQRRKLNTSLRNRALPLTPGPISRSILLLLAYWTSPNGSDQKEWIRTLKEDVYERECLPILELVRGRVGTSVCPLHTSGTDASQI</sequence>
<dbReference type="EMBL" id="BPLR01021263">
    <property type="protein sequence ID" value="GIX87736.1"/>
    <property type="molecule type" value="Genomic_DNA"/>
</dbReference>
<keyword evidence="2" id="KW-1185">Reference proteome</keyword>
<gene>
    <name evidence="1" type="ORF">CEXT_754521</name>
</gene>
<protein>
    <submittedName>
        <fullName evidence="1">Uncharacterized protein</fullName>
    </submittedName>
</protein>
<organism evidence="1 2">
    <name type="scientific">Caerostris extrusa</name>
    <name type="common">Bark spider</name>
    <name type="synonym">Caerostris bankana</name>
    <dbReference type="NCBI Taxonomy" id="172846"/>
    <lineage>
        <taxon>Eukaryota</taxon>
        <taxon>Metazoa</taxon>
        <taxon>Ecdysozoa</taxon>
        <taxon>Arthropoda</taxon>
        <taxon>Chelicerata</taxon>
        <taxon>Arachnida</taxon>
        <taxon>Araneae</taxon>
        <taxon>Araneomorphae</taxon>
        <taxon>Entelegynae</taxon>
        <taxon>Araneoidea</taxon>
        <taxon>Araneidae</taxon>
        <taxon>Caerostris</taxon>
    </lineage>
</organism>
<dbReference type="Proteomes" id="UP001054945">
    <property type="component" value="Unassembled WGS sequence"/>
</dbReference>